<reference evidence="2" key="1">
    <citation type="submission" date="2022-07" db="EMBL/GenBank/DDBJ databases">
        <title>Phylogenomic reconstructions and comparative analyses of Kickxellomycotina fungi.</title>
        <authorList>
            <person name="Reynolds N.K."/>
            <person name="Stajich J.E."/>
            <person name="Barry K."/>
            <person name="Grigoriev I.V."/>
            <person name="Crous P."/>
            <person name="Smith M.E."/>
        </authorList>
    </citation>
    <scope>NUCLEOTIDE SEQUENCE</scope>
    <source>
        <strain evidence="2">NRRL 3115</strain>
    </source>
</reference>
<feature type="transmembrane region" description="Helical" evidence="1">
    <location>
        <begin position="6"/>
        <end position="29"/>
    </location>
</feature>
<feature type="transmembrane region" description="Helical" evidence="1">
    <location>
        <begin position="161"/>
        <end position="184"/>
    </location>
</feature>
<sequence length="339" mass="38015">MAADRREAIVVGINTGLLTLSLIVILLVNRNRAYIPLKCKNIPLLNMLFLTTLLWYLGDIFTYQPTLVAHATRSVCILTMSWLRMSLGVYSVISCHVFRIYQYQCVFKWRVPAKGKHLWVPILLWTIVPLLYGILASAIPAGKGGNEYIADPPMCVSHKPLYFTAVALLVLLLVVWACATLMMNNINVCFQEHRELLVVIVSTVLVVLLQVVLRWTLPGNSSFAYNTFTSVTDVLIGQISLFVLVSKPLFHCLRDPDEYLCYFLHTLRRENKRVEYEMAGGEEIAVSQFDGLVDSSSTESTRSIAKVLLGSRCGDSRTAFPAFHQEDPSDCGSPPRVLV</sequence>
<feature type="transmembrane region" description="Helical" evidence="1">
    <location>
        <begin position="196"/>
        <end position="217"/>
    </location>
</feature>
<feature type="transmembrane region" description="Helical" evidence="1">
    <location>
        <begin position="41"/>
        <end position="57"/>
    </location>
</feature>
<dbReference type="Proteomes" id="UP001151518">
    <property type="component" value="Unassembled WGS sequence"/>
</dbReference>
<keyword evidence="1" id="KW-0812">Transmembrane</keyword>
<feature type="transmembrane region" description="Helical" evidence="1">
    <location>
        <begin position="223"/>
        <end position="245"/>
    </location>
</feature>
<evidence type="ECO:0000256" key="1">
    <source>
        <dbReference type="SAM" id="Phobius"/>
    </source>
</evidence>
<keyword evidence="1" id="KW-1133">Transmembrane helix</keyword>
<gene>
    <name evidence="2" type="ORF">GGI25_000616</name>
</gene>
<accession>A0A9W8KZD3</accession>
<organism evidence="2 3">
    <name type="scientific">Coemansia spiralis</name>
    <dbReference type="NCBI Taxonomy" id="417178"/>
    <lineage>
        <taxon>Eukaryota</taxon>
        <taxon>Fungi</taxon>
        <taxon>Fungi incertae sedis</taxon>
        <taxon>Zoopagomycota</taxon>
        <taxon>Kickxellomycotina</taxon>
        <taxon>Kickxellomycetes</taxon>
        <taxon>Kickxellales</taxon>
        <taxon>Kickxellaceae</taxon>
        <taxon>Coemansia</taxon>
    </lineage>
</organism>
<proteinExistence type="predicted"/>
<protein>
    <submittedName>
        <fullName evidence="2">Uncharacterized protein</fullName>
    </submittedName>
</protein>
<evidence type="ECO:0000313" key="3">
    <source>
        <dbReference type="Proteomes" id="UP001151518"/>
    </source>
</evidence>
<comment type="caution">
    <text evidence="2">The sequence shown here is derived from an EMBL/GenBank/DDBJ whole genome shotgun (WGS) entry which is preliminary data.</text>
</comment>
<dbReference type="AlphaFoldDB" id="A0A9W8KZD3"/>
<name>A0A9W8KZD3_9FUNG</name>
<dbReference type="EMBL" id="JANBTW010000004">
    <property type="protein sequence ID" value="KAJ2680643.1"/>
    <property type="molecule type" value="Genomic_DNA"/>
</dbReference>
<feature type="transmembrane region" description="Helical" evidence="1">
    <location>
        <begin position="77"/>
        <end position="98"/>
    </location>
</feature>
<keyword evidence="1" id="KW-0472">Membrane</keyword>
<dbReference type="OrthoDB" id="5528677at2759"/>
<feature type="transmembrane region" description="Helical" evidence="1">
    <location>
        <begin position="118"/>
        <end position="141"/>
    </location>
</feature>
<evidence type="ECO:0000313" key="2">
    <source>
        <dbReference type="EMBL" id="KAJ2680643.1"/>
    </source>
</evidence>